<organism evidence="1 2">
    <name type="scientific">Agaricus bisporus var. burnettii</name>
    <dbReference type="NCBI Taxonomy" id="192524"/>
    <lineage>
        <taxon>Eukaryota</taxon>
        <taxon>Fungi</taxon>
        <taxon>Dikarya</taxon>
        <taxon>Basidiomycota</taxon>
        <taxon>Agaricomycotina</taxon>
        <taxon>Agaricomycetes</taxon>
        <taxon>Agaricomycetidae</taxon>
        <taxon>Agaricales</taxon>
        <taxon>Agaricineae</taxon>
        <taxon>Agaricaceae</taxon>
        <taxon>Agaricus</taxon>
    </lineage>
</organism>
<protein>
    <submittedName>
        <fullName evidence="1">Uncharacterized protein</fullName>
    </submittedName>
</protein>
<sequence length="496" mass="55363">MPTSTIFTLSGSAQWITDHGASDSVSRFCSTSSDLPKLAISGHQISWPRISHSTIPGKHEKPVIESSGSSADAAISSIPHHHRVSLSSLSPSTWTDFLAQYFSLLQTAARTKTFRIPPKPNSGTLHCQGSKAFIVPMARHTIFMDVPSLPDDVLRIIFETAARDDARKAVKFTLISKLVCTWVERCLYQDVKLYTEKSLQSFLRALDSSSKPKCFFATRVKSLTISYDIYNSERAARILSACRGVDNLTIWAIPSLDHVQTDHALPHYDHSLRVPDDGRAQLISSGGPPDQLRALYRVFSDHLRPKRLAILVDKPLYATIQLDWTTTTSSPDFSLGQYCLNEPRHGSIPVAKRAFSNSFHLPSDHNSFEQPARRLAESVGLSLARILASFKLRVLLCIVTFDDSPHSTARLIREVTASNIEVLGALETLPLEPCRRKLSAKIGDPRLVFAHDRDPFREREAGSYKVWNMWERAEEIVRLQMQGQLPEACDPVILGL</sequence>
<evidence type="ECO:0000313" key="2">
    <source>
        <dbReference type="Proteomes" id="UP000629468"/>
    </source>
</evidence>
<reference evidence="1 2" key="1">
    <citation type="journal article" name="Sci. Rep.">
        <title>Telomere-to-telomere assembled and centromere annotated genomes of the two main subspecies of the button mushroom Agaricus bisporus reveal especially polymorphic chromosome ends.</title>
        <authorList>
            <person name="Sonnenberg A.S.M."/>
            <person name="Sedaghat-Telgerd N."/>
            <person name="Lavrijssen B."/>
            <person name="Ohm R.A."/>
            <person name="Hendrickx P.M."/>
            <person name="Scholtmeijer K."/>
            <person name="Baars J.J.P."/>
            <person name="van Peer A."/>
        </authorList>
    </citation>
    <scope>NUCLEOTIDE SEQUENCE [LARGE SCALE GENOMIC DNA]</scope>
    <source>
        <strain evidence="1 2">H119_p4</strain>
    </source>
</reference>
<dbReference type="Proteomes" id="UP000629468">
    <property type="component" value="Unassembled WGS sequence"/>
</dbReference>
<name>A0A8H7C3C2_AGABI</name>
<comment type="caution">
    <text evidence="1">The sequence shown here is derived from an EMBL/GenBank/DDBJ whole genome shotgun (WGS) entry which is preliminary data.</text>
</comment>
<gene>
    <name evidence="1" type="ORF">Agabi119p4_10635</name>
</gene>
<accession>A0A8H7C3C2</accession>
<dbReference type="AlphaFoldDB" id="A0A8H7C3C2"/>
<proteinExistence type="predicted"/>
<dbReference type="EMBL" id="JABXXO010000014">
    <property type="protein sequence ID" value="KAF7761226.1"/>
    <property type="molecule type" value="Genomic_DNA"/>
</dbReference>
<evidence type="ECO:0000313" key="1">
    <source>
        <dbReference type="EMBL" id="KAF7761226.1"/>
    </source>
</evidence>